<organism evidence="1">
    <name type="scientific">Rhizophora mucronata</name>
    <name type="common">Asiatic mangrove</name>
    <dbReference type="NCBI Taxonomy" id="61149"/>
    <lineage>
        <taxon>Eukaryota</taxon>
        <taxon>Viridiplantae</taxon>
        <taxon>Streptophyta</taxon>
        <taxon>Embryophyta</taxon>
        <taxon>Tracheophyta</taxon>
        <taxon>Spermatophyta</taxon>
        <taxon>Magnoliopsida</taxon>
        <taxon>eudicotyledons</taxon>
        <taxon>Gunneridae</taxon>
        <taxon>Pentapetalae</taxon>
        <taxon>rosids</taxon>
        <taxon>fabids</taxon>
        <taxon>Malpighiales</taxon>
        <taxon>Rhizophoraceae</taxon>
        <taxon>Rhizophora</taxon>
    </lineage>
</organism>
<accession>A0A2P2LM08</accession>
<protein>
    <submittedName>
        <fullName evidence="1">B-box zinc finger protein 19-like</fullName>
    </submittedName>
</protein>
<dbReference type="AlphaFoldDB" id="A0A2P2LM08"/>
<sequence>MCSFTANMNNHIALQTKGASINLTVKESRCIFTYVTARNITGICQADSHMPASKLITHVDLVVAGTTKGGLIGGAEHNSGGALTGITKGSHNSLSLSFLQSPDNKGLIHVTVQTKNPILLLFFSEKSRDI</sequence>
<name>A0A2P2LM08_RHIMU</name>
<evidence type="ECO:0000313" key="1">
    <source>
        <dbReference type="EMBL" id="MBX18992.1"/>
    </source>
</evidence>
<dbReference type="EMBL" id="GGEC01038508">
    <property type="protein sequence ID" value="MBX18992.1"/>
    <property type="molecule type" value="Transcribed_RNA"/>
</dbReference>
<proteinExistence type="predicted"/>
<reference evidence="1" key="1">
    <citation type="submission" date="2018-02" db="EMBL/GenBank/DDBJ databases">
        <title>Rhizophora mucronata_Transcriptome.</title>
        <authorList>
            <person name="Meera S.P."/>
            <person name="Sreeshan A."/>
            <person name="Augustine A."/>
        </authorList>
    </citation>
    <scope>NUCLEOTIDE SEQUENCE</scope>
    <source>
        <tissue evidence="1">Leaf</tissue>
    </source>
</reference>